<organism evidence="1 2">
    <name type="scientific">Streptomyces peucetius</name>
    <dbReference type="NCBI Taxonomy" id="1950"/>
    <lineage>
        <taxon>Bacteria</taxon>
        <taxon>Bacillati</taxon>
        <taxon>Actinomycetota</taxon>
        <taxon>Actinomycetes</taxon>
        <taxon>Kitasatosporales</taxon>
        <taxon>Streptomycetaceae</taxon>
        <taxon>Streptomyces</taxon>
    </lineage>
</organism>
<proteinExistence type="predicted"/>
<gene>
    <name evidence="1" type="ORF">OGH68_33980</name>
</gene>
<dbReference type="Proteomes" id="UP001163878">
    <property type="component" value="Chromosome"/>
</dbReference>
<evidence type="ECO:0000313" key="2">
    <source>
        <dbReference type="Proteomes" id="UP001163878"/>
    </source>
</evidence>
<accession>A0ABY6IM93</accession>
<protein>
    <submittedName>
        <fullName evidence="1">Uncharacterized protein</fullName>
    </submittedName>
</protein>
<dbReference type="RefSeq" id="WP_264250469.1">
    <property type="nucleotide sequence ID" value="NZ_CP107567.1"/>
</dbReference>
<reference evidence="1" key="1">
    <citation type="submission" date="2022-10" db="EMBL/GenBank/DDBJ databases">
        <title>Cytochrome P450 Catalyzes Benzene Ring Formation in the Biosynthesis of Trialkyl-Substituted Aromatic Polyketides.</title>
        <authorList>
            <person name="Zhao E."/>
            <person name="Ge H."/>
        </authorList>
    </citation>
    <scope>NUCLEOTIDE SEQUENCE</scope>
    <source>
        <strain evidence="1">NA0869</strain>
    </source>
</reference>
<evidence type="ECO:0000313" key="1">
    <source>
        <dbReference type="EMBL" id="UYQ66820.1"/>
    </source>
</evidence>
<sequence length="62" mass="6855">MDLPEHPHYPCILAVLNQATGPLRPKDVCEALSHELLPKDVEGSRAKLKHAVRASTTRSSRL</sequence>
<name>A0ABY6IM93_STRPE</name>
<keyword evidence="2" id="KW-1185">Reference proteome</keyword>
<dbReference type="EMBL" id="CP107567">
    <property type="protein sequence ID" value="UYQ66820.1"/>
    <property type="molecule type" value="Genomic_DNA"/>
</dbReference>